<keyword evidence="2" id="KW-0547">Nucleotide-binding</keyword>
<feature type="binding site" evidence="2">
    <location>
        <position position="122"/>
    </location>
    <ligand>
        <name>Mg(2+)</name>
        <dbReference type="ChEBI" id="CHEBI:18420"/>
        <label>1</label>
    </ligand>
</feature>
<dbReference type="SUPFAM" id="SSF56042">
    <property type="entry name" value="PurM C-terminal domain-like"/>
    <property type="match status" value="1"/>
</dbReference>
<feature type="binding site" evidence="2">
    <location>
        <position position="75"/>
    </location>
    <ligand>
        <name>Mg(2+)</name>
        <dbReference type="ChEBI" id="CHEBI:18420"/>
        <label>4</label>
    </ligand>
</feature>
<accession>A0A4R7JH10</accession>
<feature type="binding site" evidence="2">
    <location>
        <position position="30"/>
    </location>
    <ligand>
        <name>Mg(2+)</name>
        <dbReference type="ChEBI" id="CHEBI:18420"/>
        <label>4</label>
    </ligand>
</feature>
<feature type="binding site" evidence="2">
    <location>
        <position position="260"/>
    </location>
    <ligand>
        <name>substrate</name>
    </ligand>
</feature>
<dbReference type="GO" id="GO:0009228">
    <property type="term" value="P:thiamine biosynthetic process"/>
    <property type="evidence" value="ECO:0007669"/>
    <property type="project" value="UniProtKB-KW"/>
</dbReference>
<dbReference type="GO" id="GO:0000287">
    <property type="term" value="F:magnesium ion binding"/>
    <property type="evidence" value="ECO:0007669"/>
    <property type="project" value="UniProtKB-UniRule"/>
</dbReference>
<comment type="pathway">
    <text evidence="2">Cofactor biosynthesis; thiamine diphosphate biosynthesis; thiamine diphosphate from thiamine phosphate: step 1/1.</text>
</comment>
<dbReference type="GO" id="GO:0005524">
    <property type="term" value="F:ATP binding"/>
    <property type="evidence" value="ECO:0007669"/>
    <property type="project" value="UniProtKB-UniRule"/>
</dbReference>
<evidence type="ECO:0000256" key="1">
    <source>
        <dbReference type="ARBA" id="ARBA00022977"/>
    </source>
</evidence>
<dbReference type="InterPro" id="IPR006283">
    <property type="entry name" value="ThiL-like"/>
</dbReference>
<keyword evidence="2" id="KW-0479">Metal-binding</keyword>
<dbReference type="HAMAP" id="MF_02128">
    <property type="entry name" value="TMP_kinase"/>
    <property type="match status" value="1"/>
</dbReference>
<comment type="caution">
    <text evidence="5">The sequence shown here is derived from an EMBL/GenBank/DDBJ whole genome shotgun (WGS) entry which is preliminary data.</text>
</comment>
<dbReference type="InterPro" id="IPR036676">
    <property type="entry name" value="PurM-like_C_sf"/>
</dbReference>
<organism evidence="5 6">
    <name type="scientific">Halospina denitrificans</name>
    <dbReference type="NCBI Taxonomy" id="332522"/>
    <lineage>
        <taxon>Bacteria</taxon>
        <taxon>Pseudomonadati</taxon>
        <taxon>Pseudomonadota</taxon>
        <taxon>Gammaproteobacteria</taxon>
        <taxon>Halospina</taxon>
    </lineage>
</organism>
<reference evidence="5 6" key="1">
    <citation type="submission" date="2019-03" db="EMBL/GenBank/DDBJ databases">
        <title>Genomic Encyclopedia of Type Strains, Phase IV (KMG-IV): sequencing the most valuable type-strain genomes for metagenomic binning, comparative biology and taxonomic classification.</title>
        <authorList>
            <person name="Goeker M."/>
        </authorList>
    </citation>
    <scope>NUCLEOTIDE SEQUENCE [LARGE SCALE GENOMIC DNA]</scope>
    <source>
        <strain evidence="5 6">DSM 15505</strain>
    </source>
</reference>
<dbReference type="InterPro" id="IPR010918">
    <property type="entry name" value="PurM-like_C_dom"/>
</dbReference>
<comment type="similarity">
    <text evidence="2">Belongs to the thiamine-monophosphate kinase family.</text>
</comment>
<comment type="function">
    <text evidence="2">Catalyzes the ATP-dependent phosphorylation of thiamine-monophosphate (TMP) to form thiamine-pyrophosphate (TPP), the active form of vitamin B1.</text>
</comment>
<feature type="binding site" evidence="2">
    <location>
        <position position="213"/>
    </location>
    <ligand>
        <name>Mg(2+)</name>
        <dbReference type="ChEBI" id="CHEBI:18420"/>
        <label>5</label>
    </ligand>
</feature>
<dbReference type="OrthoDB" id="9802811at2"/>
<comment type="catalytic activity">
    <reaction evidence="2">
        <text>thiamine phosphate + ATP = thiamine diphosphate + ADP</text>
        <dbReference type="Rhea" id="RHEA:15913"/>
        <dbReference type="ChEBI" id="CHEBI:30616"/>
        <dbReference type="ChEBI" id="CHEBI:37575"/>
        <dbReference type="ChEBI" id="CHEBI:58937"/>
        <dbReference type="ChEBI" id="CHEBI:456216"/>
        <dbReference type="EC" id="2.7.4.16"/>
    </reaction>
</comment>
<dbReference type="InterPro" id="IPR036921">
    <property type="entry name" value="PurM-like_N_sf"/>
</dbReference>
<dbReference type="Gene3D" id="3.30.1330.10">
    <property type="entry name" value="PurM-like, N-terminal domain"/>
    <property type="match status" value="1"/>
</dbReference>
<feature type="binding site" evidence="2">
    <location>
        <position position="54"/>
    </location>
    <ligand>
        <name>substrate</name>
    </ligand>
</feature>
<feature type="binding site" evidence="2">
    <location>
        <position position="210"/>
    </location>
    <ligand>
        <name>Mg(2+)</name>
        <dbReference type="ChEBI" id="CHEBI:18420"/>
        <label>3</label>
    </ligand>
</feature>
<evidence type="ECO:0000313" key="6">
    <source>
        <dbReference type="Proteomes" id="UP000295830"/>
    </source>
</evidence>
<dbReference type="Gene3D" id="3.90.650.10">
    <property type="entry name" value="PurM-like C-terminal domain"/>
    <property type="match status" value="1"/>
</dbReference>
<gene>
    <name evidence="2" type="primary">thiL</name>
    <name evidence="5" type="ORF">DES49_3053</name>
</gene>
<evidence type="ECO:0000259" key="3">
    <source>
        <dbReference type="Pfam" id="PF00586"/>
    </source>
</evidence>
<dbReference type="GO" id="GO:0009229">
    <property type="term" value="P:thiamine diphosphate biosynthetic process"/>
    <property type="evidence" value="ECO:0007669"/>
    <property type="project" value="UniProtKB-UniRule"/>
</dbReference>
<feature type="domain" description="PurM-like N-terminal" evidence="3">
    <location>
        <begin position="28"/>
        <end position="138"/>
    </location>
</feature>
<keyword evidence="1 2" id="KW-0784">Thiamine biosynthesis</keyword>
<sequence>MDEISLIRRFWEPLGRAVTHPAVREGIGNDGAVIRCEPGQDAVVAVDTLVEGVHFPATIDPYALGWRALAVNLSDLAAMGAEPVCYTLALTLPRADEDWLEAFSGGLRDLSVRHGIQLVGGDTTRGPLTITIQVQGRVPSGTAMRRGGAAPGDRVCVSGSLGSAGEALKWLDTSPGNNPDVRAVLARYFYPQPRLALGGWLRERGVAAIDVSDGLVSDLGQLLGEAGRGARLDYAALPIAPELATLAGSQARKLAASAGDDYELCFLWPLALGEVPESTDEGVPLTVIGEVEAEPGVRLMDGNDPVELAYGGYSHFSGGANDDS</sequence>
<dbReference type="EMBL" id="SOAX01000008">
    <property type="protein sequence ID" value="TDT37101.1"/>
    <property type="molecule type" value="Genomic_DNA"/>
</dbReference>
<dbReference type="AlphaFoldDB" id="A0A4R7JH10"/>
<proteinExistence type="inferred from homology"/>
<dbReference type="Pfam" id="PF00586">
    <property type="entry name" value="AIRS"/>
    <property type="match status" value="1"/>
</dbReference>
<feature type="binding site" evidence="2">
    <location>
        <position position="75"/>
    </location>
    <ligand>
        <name>Mg(2+)</name>
        <dbReference type="ChEBI" id="CHEBI:18420"/>
        <label>2</label>
    </ligand>
</feature>
<dbReference type="UniPathway" id="UPA00060">
    <property type="reaction ID" value="UER00142"/>
</dbReference>
<feature type="binding site" evidence="2">
    <location>
        <position position="75"/>
    </location>
    <ligand>
        <name>Mg(2+)</name>
        <dbReference type="ChEBI" id="CHEBI:18420"/>
        <label>3</label>
    </ligand>
</feature>
<dbReference type="PIRSF" id="PIRSF005303">
    <property type="entry name" value="Thiam_monoph_kin"/>
    <property type="match status" value="1"/>
</dbReference>
<feature type="binding site" evidence="2">
    <location>
        <begin position="121"/>
        <end position="122"/>
    </location>
    <ligand>
        <name>ATP</name>
        <dbReference type="ChEBI" id="CHEBI:30616"/>
    </ligand>
</feature>
<dbReference type="InterPro" id="IPR016188">
    <property type="entry name" value="PurM-like_N"/>
</dbReference>
<feature type="binding site" evidence="2">
    <location>
        <position position="146"/>
    </location>
    <ligand>
        <name>ATP</name>
        <dbReference type="ChEBI" id="CHEBI:30616"/>
    </ligand>
</feature>
<comment type="miscellaneous">
    <text evidence="2">Reaction mechanism of ThiL seems to utilize a direct, inline transfer of the gamma-phosphate of ATP to TMP rather than a phosphorylated enzyme intermediate.</text>
</comment>
<dbReference type="NCBIfam" id="TIGR01379">
    <property type="entry name" value="thiL"/>
    <property type="match status" value="1"/>
</dbReference>
<name>A0A4R7JH10_9GAMM</name>
<dbReference type="CDD" id="cd02194">
    <property type="entry name" value="ThiL"/>
    <property type="match status" value="1"/>
</dbReference>
<dbReference type="Pfam" id="PF02769">
    <property type="entry name" value="AIRS_C"/>
    <property type="match status" value="1"/>
</dbReference>
<comment type="caution">
    <text evidence="2">Lacks conserved residue(s) required for the propagation of feature annotation.</text>
</comment>
<feature type="binding site" evidence="2">
    <location>
        <position position="212"/>
    </location>
    <ligand>
        <name>ATP</name>
        <dbReference type="ChEBI" id="CHEBI:30616"/>
    </ligand>
</feature>
<dbReference type="GO" id="GO:0009030">
    <property type="term" value="F:thiamine-phosphate kinase activity"/>
    <property type="evidence" value="ECO:0007669"/>
    <property type="project" value="UniProtKB-UniRule"/>
</dbReference>
<dbReference type="EC" id="2.7.4.16" evidence="2"/>
<feature type="binding site" evidence="2">
    <location>
        <position position="30"/>
    </location>
    <ligand>
        <name>Mg(2+)</name>
        <dbReference type="ChEBI" id="CHEBI:18420"/>
        <label>3</label>
    </ligand>
</feature>
<dbReference type="PANTHER" id="PTHR30270:SF0">
    <property type="entry name" value="THIAMINE-MONOPHOSPHATE KINASE"/>
    <property type="match status" value="1"/>
</dbReference>
<feature type="domain" description="PurM-like C-terminal" evidence="4">
    <location>
        <begin position="151"/>
        <end position="300"/>
    </location>
</feature>
<dbReference type="PANTHER" id="PTHR30270">
    <property type="entry name" value="THIAMINE-MONOPHOSPHATE KINASE"/>
    <property type="match status" value="1"/>
</dbReference>
<evidence type="ECO:0000259" key="4">
    <source>
        <dbReference type="Pfam" id="PF02769"/>
    </source>
</evidence>
<keyword evidence="2" id="KW-0460">Magnesium</keyword>
<keyword evidence="2 5" id="KW-0418">Kinase</keyword>
<feature type="binding site" evidence="2">
    <location>
        <position position="47"/>
    </location>
    <ligand>
        <name>Mg(2+)</name>
        <dbReference type="ChEBI" id="CHEBI:18420"/>
        <label>2</label>
    </ligand>
</feature>
<keyword evidence="6" id="KW-1185">Reference proteome</keyword>
<dbReference type="SUPFAM" id="SSF55326">
    <property type="entry name" value="PurM N-terminal domain-like"/>
    <property type="match status" value="1"/>
</dbReference>
<keyword evidence="2" id="KW-0808">Transferase</keyword>
<keyword evidence="2" id="KW-0067">ATP-binding</keyword>
<dbReference type="Proteomes" id="UP000295830">
    <property type="component" value="Unassembled WGS sequence"/>
</dbReference>
<feature type="binding site" evidence="2">
    <location>
        <position position="313"/>
    </location>
    <ligand>
        <name>substrate</name>
    </ligand>
</feature>
<protein>
    <recommendedName>
        <fullName evidence="2">Thiamine-monophosphate kinase</fullName>
        <shortName evidence="2">TMP kinase</shortName>
        <shortName evidence="2">Thiamine-phosphate kinase</shortName>
        <ecNumber evidence="2">2.7.4.16</ecNumber>
    </recommendedName>
</protein>
<evidence type="ECO:0000313" key="5">
    <source>
        <dbReference type="EMBL" id="TDT37101.1"/>
    </source>
</evidence>
<evidence type="ECO:0000256" key="2">
    <source>
        <dbReference type="HAMAP-Rule" id="MF_02128"/>
    </source>
</evidence>
<dbReference type="RefSeq" id="WP_133737263.1">
    <property type="nucleotide sequence ID" value="NZ_SOAX01000008.1"/>
</dbReference>
<feature type="binding site" evidence="2">
    <location>
        <position position="47"/>
    </location>
    <ligand>
        <name>Mg(2+)</name>
        <dbReference type="ChEBI" id="CHEBI:18420"/>
        <label>1</label>
    </ligand>
</feature>